<evidence type="ECO:0000313" key="6">
    <source>
        <dbReference type="Proteomes" id="UP001203338"/>
    </source>
</evidence>
<dbReference type="InterPro" id="IPR046335">
    <property type="entry name" value="LacI/GalR-like_sensor"/>
</dbReference>
<evidence type="ECO:0000256" key="1">
    <source>
        <dbReference type="ARBA" id="ARBA00023015"/>
    </source>
</evidence>
<proteinExistence type="predicted"/>
<feature type="domain" description="HTH araC/xylS-type" evidence="4">
    <location>
        <begin position="282"/>
        <end position="380"/>
    </location>
</feature>
<dbReference type="InterPro" id="IPR018060">
    <property type="entry name" value="HTH_AraC"/>
</dbReference>
<dbReference type="Proteomes" id="UP001203338">
    <property type="component" value="Unassembled WGS sequence"/>
</dbReference>
<dbReference type="InterPro" id="IPR054031">
    <property type="entry name" value="XylR_PBP1"/>
</dbReference>
<keyword evidence="2 5" id="KW-0238">DNA-binding</keyword>
<dbReference type="Pfam" id="PF22177">
    <property type="entry name" value="PBP1_XylR"/>
    <property type="match status" value="1"/>
</dbReference>
<evidence type="ECO:0000259" key="4">
    <source>
        <dbReference type="PROSITE" id="PS01124"/>
    </source>
</evidence>
<keyword evidence="3" id="KW-0804">Transcription</keyword>
<dbReference type="RefSeq" id="WP_249701566.1">
    <property type="nucleotide sequence ID" value="NZ_JAMFLX010000036.1"/>
</dbReference>
<comment type="caution">
    <text evidence="5">The sequence shown here is derived from an EMBL/GenBank/DDBJ whole genome shotgun (WGS) entry which is preliminary data.</text>
</comment>
<dbReference type="InterPro" id="IPR028082">
    <property type="entry name" value="Peripla_BP_I"/>
</dbReference>
<dbReference type="CDD" id="cd01543">
    <property type="entry name" value="PBP1_XylR"/>
    <property type="match status" value="1"/>
</dbReference>
<dbReference type="SMART" id="SM00342">
    <property type="entry name" value="HTH_ARAC"/>
    <property type="match status" value="1"/>
</dbReference>
<dbReference type="Pfam" id="PF12833">
    <property type="entry name" value="HTH_18"/>
    <property type="match status" value="1"/>
</dbReference>
<keyword evidence="1" id="KW-0805">Transcription regulation</keyword>
<organism evidence="5 6">
    <name type="scientific">Parendozoicomonas callyspongiae</name>
    <dbReference type="NCBI Taxonomy" id="2942213"/>
    <lineage>
        <taxon>Bacteria</taxon>
        <taxon>Pseudomonadati</taxon>
        <taxon>Pseudomonadota</taxon>
        <taxon>Gammaproteobacteria</taxon>
        <taxon>Oceanospirillales</taxon>
        <taxon>Endozoicomonadaceae</taxon>
        <taxon>Parendozoicomonas</taxon>
    </lineage>
</organism>
<dbReference type="SUPFAM" id="SSF53822">
    <property type="entry name" value="Periplasmic binding protein-like I"/>
    <property type="match status" value="1"/>
</dbReference>
<dbReference type="Gene3D" id="1.10.10.60">
    <property type="entry name" value="Homeodomain-like"/>
    <property type="match status" value="1"/>
</dbReference>
<evidence type="ECO:0000256" key="3">
    <source>
        <dbReference type="ARBA" id="ARBA00023163"/>
    </source>
</evidence>
<dbReference type="EMBL" id="JAMFLX010000036">
    <property type="protein sequence ID" value="MCL6271898.1"/>
    <property type="molecule type" value="Genomic_DNA"/>
</dbReference>
<dbReference type="SUPFAM" id="SSF46689">
    <property type="entry name" value="Homeodomain-like"/>
    <property type="match status" value="2"/>
</dbReference>
<dbReference type="PANTHER" id="PTHR30146">
    <property type="entry name" value="LACI-RELATED TRANSCRIPTIONAL REPRESSOR"/>
    <property type="match status" value="1"/>
</dbReference>
<gene>
    <name evidence="5" type="ORF">M3P05_18425</name>
</gene>
<name>A0ABT0PKN5_9GAMM</name>
<evidence type="ECO:0000256" key="2">
    <source>
        <dbReference type="ARBA" id="ARBA00023125"/>
    </source>
</evidence>
<accession>A0ABT0PKN5</accession>
<protein>
    <submittedName>
        <fullName evidence="5">DNA-binding transcriptional regulator</fullName>
    </submittedName>
</protein>
<dbReference type="Gene3D" id="3.40.50.2300">
    <property type="match status" value="2"/>
</dbReference>
<dbReference type="PANTHER" id="PTHR30146:SF24">
    <property type="entry name" value="XYLOSE OPERON REGULATORY PROTEIN"/>
    <property type="match status" value="1"/>
</dbReference>
<reference evidence="5 6" key="1">
    <citation type="submission" date="2022-05" db="EMBL/GenBank/DDBJ databases">
        <authorList>
            <person name="Park J.-S."/>
        </authorList>
    </citation>
    <scope>NUCLEOTIDE SEQUENCE [LARGE SCALE GENOMIC DNA]</scope>
    <source>
        <strain evidence="5 6">2012CJ34-2</strain>
    </source>
</reference>
<dbReference type="Pfam" id="PF13377">
    <property type="entry name" value="Peripla_BP_3"/>
    <property type="match status" value="1"/>
</dbReference>
<dbReference type="InterPro" id="IPR018062">
    <property type="entry name" value="HTH_AraC-typ_CS"/>
</dbReference>
<sequence>MHRRIGILFNGNKVYDRQVIGGIAAYRNQFHREWQLAIEEDYRCSLNPDFLDTCDAYIADYDDPEVIATMSKSSKPIIAIGGSYQNEDEYPDCPYVATDNQYIARLALEHFQLLGFKHFAFYGIQETGGNRWSREREKAFESLVRESGNVCFSFRGFNAYNYQADFNRLCDWVASLPKPIAVMSATDARAIHLIDACQHLSIDVPEQVSVLGVDDDDVANSICSPTLSSIRQGCHAMGYRAAELLSYQLTFNRHVKRVMIPPEKLVQRESTRHSGYKDHYVRTAVSQVRGHLHEGIRTADIVEKIGLSRSNLETRFHRETGCSLHKYISNSQLARAKELLVSSDKSIADIACLCGYPSVQYLYALFRKEVGMTPKRFRDRNMVRP</sequence>
<keyword evidence="6" id="KW-1185">Reference proteome</keyword>
<evidence type="ECO:0000313" key="5">
    <source>
        <dbReference type="EMBL" id="MCL6271898.1"/>
    </source>
</evidence>
<dbReference type="PROSITE" id="PS00041">
    <property type="entry name" value="HTH_ARAC_FAMILY_1"/>
    <property type="match status" value="1"/>
</dbReference>
<dbReference type="PROSITE" id="PS01124">
    <property type="entry name" value="HTH_ARAC_FAMILY_2"/>
    <property type="match status" value="1"/>
</dbReference>
<dbReference type="GO" id="GO:0003677">
    <property type="term" value="F:DNA binding"/>
    <property type="evidence" value="ECO:0007669"/>
    <property type="project" value="UniProtKB-KW"/>
</dbReference>
<dbReference type="InterPro" id="IPR009057">
    <property type="entry name" value="Homeodomain-like_sf"/>
</dbReference>